<dbReference type="EMBL" id="NCSJ02000054">
    <property type="protein sequence ID" value="RFU32449.1"/>
    <property type="molecule type" value="Genomic_DNA"/>
</dbReference>
<accession>A0A3E2HGC5</accession>
<dbReference type="PANTHER" id="PTHR31001:SF50">
    <property type="entry name" value="ZN(II)2CYS6 TRANSCRIPTION FACTOR (EUROFUNG)"/>
    <property type="match status" value="1"/>
</dbReference>
<keyword evidence="7" id="KW-1185">Reference proteome</keyword>
<feature type="non-terminal residue" evidence="6">
    <location>
        <position position="1"/>
    </location>
</feature>
<feature type="region of interest" description="Disordered" evidence="4">
    <location>
        <begin position="1"/>
        <end position="54"/>
    </location>
</feature>
<dbReference type="InterPro" id="IPR050613">
    <property type="entry name" value="Sec_Metabolite_Reg"/>
</dbReference>
<keyword evidence="2" id="KW-0479">Metal-binding</keyword>
<dbReference type="PANTHER" id="PTHR31001">
    <property type="entry name" value="UNCHARACTERIZED TRANSCRIPTIONAL REGULATORY PROTEIN"/>
    <property type="match status" value="1"/>
</dbReference>
<dbReference type="Pfam" id="PF04082">
    <property type="entry name" value="Fungal_trans"/>
    <property type="match status" value="1"/>
</dbReference>
<organism evidence="6 7">
    <name type="scientific">Scytalidium lignicola</name>
    <name type="common">Hyphomycete</name>
    <dbReference type="NCBI Taxonomy" id="5539"/>
    <lineage>
        <taxon>Eukaryota</taxon>
        <taxon>Fungi</taxon>
        <taxon>Dikarya</taxon>
        <taxon>Ascomycota</taxon>
        <taxon>Pezizomycotina</taxon>
        <taxon>Leotiomycetes</taxon>
        <taxon>Leotiomycetes incertae sedis</taxon>
        <taxon>Scytalidium</taxon>
    </lineage>
</organism>
<evidence type="ECO:0000256" key="2">
    <source>
        <dbReference type="ARBA" id="ARBA00022723"/>
    </source>
</evidence>
<evidence type="ECO:0000256" key="1">
    <source>
        <dbReference type="ARBA" id="ARBA00004123"/>
    </source>
</evidence>
<dbReference type="GO" id="GO:0003677">
    <property type="term" value="F:DNA binding"/>
    <property type="evidence" value="ECO:0007669"/>
    <property type="project" value="InterPro"/>
</dbReference>
<feature type="domain" description="Xylanolytic transcriptional activator regulatory" evidence="5">
    <location>
        <begin position="250"/>
        <end position="323"/>
    </location>
</feature>
<reference evidence="6 7" key="1">
    <citation type="submission" date="2018-05" db="EMBL/GenBank/DDBJ databases">
        <title>Draft genome sequence of Scytalidium lignicola DSM 105466, a ubiquitous saprotrophic fungus.</title>
        <authorList>
            <person name="Buettner E."/>
            <person name="Gebauer A.M."/>
            <person name="Hofrichter M."/>
            <person name="Liers C."/>
            <person name="Kellner H."/>
        </authorList>
    </citation>
    <scope>NUCLEOTIDE SEQUENCE [LARGE SCALE GENOMIC DNA]</scope>
    <source>
        <strain evidence="6 7">DSM 105466</strain>
    </source>
</reference>
<gene>
    <name evidence="6" type="ORF">B7463_g3886</name>
</gene>
<dbReference type="GO" id="GO:0005634">
    <property type="term" value="C:nucleus"/>
    <property type="evidence" value="ECO:0007669"/>
    <property type="project" value="UniProtKB-SubCell"/>
</dbReference>
<comment type="caution">
    <text evidence="6">The sequence shown here is derived from an EMBL/GenBank/DDBJ whole genome shotgun (WGS) entry which is preliminary data.</text>
</comment>
<evidence type="ECO:0000313" key="6">
    <source>
        <dbReference type="EMBL" id="RFU32449.1"/>
    </source>
</evidence>
<feature type="non-terminal residue" evidence="6">
    <location>
        <position position="605"/>
    </location>
</feature>
<name>A0A3E2HGC5_SCYLI</name>
<dbReference type="AlphaFoldDB" id="A0A3E2HGC5"/>
<evidence type="ECO:0000259" key="5">
    <source>
        <dbReference type="SMART" id="SM00906"/>
    </source>
</evidence>
<dbReference type="OrthoDB" id="2139348at2759"/>
<proteinExistence type="predicted"/>
<dbReference type="SMART" id="SM00906">
    <property type="entry name" value="Fungal_trans"/>
    <property type="match status" value="1"/>
</dbReference>
<dbReference type="GO" id="GO:0008270">
    <property type="term" value="F:zinc ion binding"/>
    <property type="evidence" value="ECO:0007669"/>
    <property type="project" value="InterPro"/>
</dbReference>
<evidence type="ECO:0000256" key="3">
    <source>
        <dbReference type="ARBA" id="ARBA00023242"/>
    </source>
</evidence>
<evidence type="ECO:0000256" key="4">
    <source>
        <dbReference type="SAM" id="MobiDB-lite"/>
    </source>
</evidence>
<dbReference type="STRING" id="5539.A0A3E2HGC5"/>
<dbReference type="InterPro" id="IPR007219">
    <property type="entry name" value="XnlR_reg_dom"/>
</dbReference>
<dbReference type="CDD" id="cd12148">
    <property type="entry name" value="fungal_TF_MHR"/>
    <property type="match status" value="1"/>
</dbReference>
<dbReference type="Proteomes" id="UP000258309">
    <property type="component" value="Unassembled WGS sequence"/>
</dbReference>
<dbReference type="GO" id="GO:0006351">
    <property type="term" value="P:DNA-templated transcription"/>
    <property type="evidence" value="ECO:0007669"/>
    <property type="project" value="InterPro"/>
</dbReference>
<keyword evidence="3" id="KW-0539">Nucleus</keyword>
<protein>
    <recommendedName>
        <fullName evidence="5">Xylanolytic transcriptional activator regulatory domain-containing protein</fullName>
    </recommendedName>
</protein>
<sequence length="605" mass="68805">MEALIKTHAATHRNDPSLGHSTSNVPLRNQASETSLAAVVQSQPSPPGSRKGSTRLIFKEGKSTYTTDALFAELSSQIEDLHTLLDDDTLDYDQEDHISSDSAFQILSPATSFIPGLSNINVDAQYVQLESSHIRFLWRAYLRNVDPMIKLLHVPSIQAIIEDTVQNRSVSSDINALLWAIYFAAITSLTDDEVYLMFGEKRSQMFPLYKSRLEQALSRANLLNTKHLTTLQAFVLLILCSRSTMPAQNVWILTGLAIRIAKVLGLHRDGELFQLPPFECEMRRRLWWQICYLEVKSSEESGCELCLSEDSFDTKLPLNINDEDIHPESTEPPTERIGLTDMSLSMVRCELIPIEISLLHKMKSITSEDLSRCEALIQHKCKQIHDKYFDGPGVHDPKATAAAAVMDVIAKKISLKLYQQLLCTNQFEVPSLEIQDLLFNKSLDLLESSELLQTDNSITHWSWQSRRNVQWHAIVFTLLQLCTRESAPQIERAWRYLDAAFSRDVEAIEKNEDGLHYQLILRLFKRAKARKNQESNKDQVTPLYNNGTADVHQDSTTLDSIDLPQCFTPFKFDPEVTNSWEIGIGDQANIWETWLDGDINFAPYF</sequence>
<feature type="compositionally biased region" description="Polar residues" evidence="4">
    <location>
        <begin position="19"/>
        <end position="43"/>
    </location>
</feature>
<comment type="subcellular location">
    <subcellularLocation>
        <location evidence="1">Nucleus</location>
    </subcellularLocation>
</comment>
<evidence type="ECO:0000313" key="7">
    <source>
        <dbReference type="Proteomes" id="UP000258309"/>
    </source>
</evidence>